<dbReference type="PANTHER" id="PTHR30522:SF0">
    <property type="entry name" value="NUCLEOSIDE TRIPHOSPHATE PYROPHOSPHOHYDROLASE"/>
    <property type="match status" value="1"/>
</dbReference>
<dbReference type="Pfam" id="PF03819">
    <property type="entry name" value="MazG"/>
    <property type="match status" value="1"/>
</dbReference>
<proteinExistence type="predicted"/>
<keyword evidence="3" id="KW-1185">Reference proteome</keyword>
<evidence type="ECO:0000313" key="2">
    <source>
        <dbReference type="EMBL" id="OHV30510.1"/>
    </source>
</evidence>
<dbReference type="GO" id="GO:0046052">
    <property type="term" value="P:UTP catabolic process"/>
    <property type="evidence" value="ECO:0007669"/>
    <property type="project" value="TreeGrafter"/>
</dbReference>
<evidence type="ECO:0000259" key="1">
    <source>
        <dbReference type="Pfam" id="PF03819"/>
    </source>
</evidence>
<gene>
    <name evidence="2" type="ORF">CC117_06060</name>
</gene>
<dbReference type="GO" id="GO:0046047">
    <property type="term" value="P:TTP catabolic process"/>
    <property type="evidence" value="ECO:0007669"/>
    <property type="project" value="TreeGrafter"/>
</dbReference>
<dbReference type="CDD" id="cd11528">
    <property type="entry name" value="NTP-PPase_MazG_Nterm"/>
    <property type="match status" value="1"/>
</dbReference>
<dbReference type="RefSeq" id="WP_071089074.1">
    <property type="nucleotide sequence ID" value="NZ_MBLM01000152.1"/>
</dbReference>
<dbReference type="PANTHER" id="PTHR30522">
    <property type="entry name" value="NUCLEOSIDE TRIPHOSPHATE PYROPHOSPHOHYDROLASE"/>
    <property type="match status" value="1"/>
</dbReference>
<dbReference type="GO" id="GO:0046081">
    <property type="term" value="P:dUTP catabolic process"/>
    <property type="evidence" value="ECO:0007669"/>
    <property type="project" value="TreeGrafter"/>
</dbReference>
<accession>A0A1S1Q971</accession>
<dbReference type="GO" id="GO:0046061">
    <property type="term" value="P:dATP catabolic process"/>
    <property type="evidence" value="ECO:0007669"/>
    <property type="project" value="TreeGrafter"/>
</dbReference>
<dbReference type="OrthoDB" id="9808939at2"/>
<evidence type="ECO:0000313" key="3">
    <source>
        <dbReference type="Proteomes" id="UP000179627"/>
    </source>
</evidence>
<keyword evidence="2" id="KW-0378">Hydrolase</keyword>
<dbReference type="Gene3D" id="1.10.287.1080">
    <property type="entry name" value="MazG-like"/>
    <property type="match status" value="2"/>
</dbReference>
<dbReference type="GO" id="GO:0006950">
    <property type="term" value="P:response to stress"/>
    <property type="evidence" value="ECO:0007669"/>
    <property type="project" value="UniProtKB-ARBA"/>
</dbReference>
<feature type="domain" description="NTP pyrophosphohydrolase MazG-like" evidence="1">
    <location>
        <begin position="159"/>
        <end position="234"/>
    </location>
</feature>
<name>A0A1S1Q971_9ACTN</name>
<comment type="caution">
    <text evidence="2">The sequence shown here is derived from an EMBL/GenBank/DDBJ whole genome shotgun (WGS) entry which is preliminary data.</text>
</comment>
<protein>
    <submittedName>
        <fullName evidence="2">Nucleoside triphosphate hydrolase</fullName>
    </submittedName>
</protein>
<organism evidence="2 3">
    <name type="scientific">Parafrankia colletiae</name>
    <dbReference type="NCBI Taxonomy" id="573497"/>
    <lineage>
        <taxon>Bacteria</taxon>
        <taxon>Bacillati</taxon>
        <taxon>Actinomycetota</taxon>
        <taxon>Actinomycetes</taxon>
        <taxon>Frankiales</taxon>
        <taxon>Frankiaceae</taxon>
        <taxon>Parafrankia</taxon>
    </lineage>
</organism>
<dbReference type="InterPro" id="IPR048015">
    <property type="entry name" value="NTP-PPase_MazG-like_N"/>
</dbReference>
<sequence length="419" mass="42881">MAPRITLVATSARVAPGLLTAAAWDLLRSVPVWTANPAHPQLAALRAAGVEVSLLRDLPDQADPVAQVRAAVGAAVAAAATAGDPAAETAGGRQPEQIAWLLDPVTPNAADQALREAGAAAGIDLLTATQDLPGSALLDAVAVMDRLRSPGGCPWDARQTHASLAPYLLEEAYEAYQAIEDGDLTELREELGDVLMQVLFHARVAAEAGPQGWDVDDVATGLAAKLIRRHPHVFGDVAVSGADEVVTNWDAIKAQEKSRKSVTEGVPLSAPALSLTAKLLRRALKLGFPLVLALPPEDDEPGRPDAPDAPAGPSELVGLAVALARGAGAGASAGADGIDEEWIGELLFAAAALAGAYDVDPEAALRGRARAFRDRLARAEHAALDGGQEPARLDAAGWGALWESAGPATASAPVAAPGA</sequence>
<dbReference type="InterPro" id="IPR004518">
    <property type="entry name" value="MazG-like_dom"/>
</dbReference>
<dbReference type="SUPFAM" id="SSF101386">
    <property type="entry name" value="all-alpha NTP pyrophosphatases"/>
    <property type="match status" value="1"/>
</dbReference>
<dbReference type="GO" id="GO:0046076">
    <property type="term" value="P:dTTP catabolic process"/>
    <property type="evidence" value="ECO:0007669"/>
    <property type="project" value="TreeGrafter"/>
</dbReference>
<dbReference type="GO" id="GO:0047429">
    <property type="term" value="F:nucleoside triphosphate diphosphatase activity"/>
    <property type="evidence" value="ECO:0007669"/>
    <property type="project" value="TreeGrafter"/>
</dbReference>
<dbReference type="InterPro" id="IPR011551">
    <property type="entry name" value="NTP_PyrPHydrolase_MazG"/>
</dbReference>
<dbReference type="NCBIfam" id="TIGR00444">
    <property type="entry name" value="mazG"/>
    <property type="match status" value="1"/>
</dbReference>
<reference evidence="3" key="1">
    <citation type="submission" date="2016-07" db="EMBL/GenBank/DDBJ databases">
        <title>Sequence Frankia sp. strain CcI1.17.</title>
        <authorList>
            <person name="Ghodhbane-Gtari F."/>
            <person name="Swanson E."/>
            <person name="Gueddou A."/>
            <person name="Morris K."/>
            <person name="Hezbri K."/>
            <person name="Ktari A."/>
            <person name="Nouioui I."/>
            <person name="Abebe-Akele F."/>
            <person name="Simpson S."/>
            <person name="Thomas K."/>
            <person name="Gtari M."/>
            <person name="Tisa L.S."/>
            <person name="Hurst S."/>
        </authorList>
    </citation>
    <scope>NUCLEOTIDE SEQUENCE [LARGE SCALE GENOMIC DNA]</scope>
    <source>
        <strain evidence="3">Cc1.17</strain>
    </source>
</reference>
<dbReference type="FunFam" id="1.10.287.1080:FF:000001">
    <property type="entry name" value="Nucleoside triphosphate pyrophosphohydrolase"/>
    <property type="match status" value="1"/>
</dbReference>
<dbReference type="Proteomes" id="UP000179627">
    <property type="component" value="Unassembled WGS sequence"/>
</dbReference>
<dbReference type="AlphaFoldDB" id="A0A1S1Q971"/>
<dbReference type="GO" id="GO:0006203">
    <property type="term" value="P:dGTP catabolic process"/>
    <property type="evidence" value="ECO:0007669"/>
    <property type="project" value="TreeGrafter"/>
</dbReference>
<dbReference type="EMBL" id="MBLM01000152">
    <property type="protein sequence ID" value="OHV30510.1"/>
    <property type="molecule type" value="Genomic_DNA"/>
</dbReference>